<reference evidence="4" key="1">
    <citation type="journal article" date="2021" name="PeerJ">
        <title>Extensive microbial diversity within the chicken gut microbiome revealed by metagenomics and culture.</title>
        <authorList>
            <person name="Gilroy R."/>
            <person name="Ravi A."/>
            <person name="Getino M."/>
            <person name="Pursley I."/>
            <person name="Horton D.L."/>
            <person name="Alikhan N.F."/>
            <person name="Baker D."/>
            <person name="Gharbi K."/>
            <person name="Hall N."/>
            <person name="Watson M."/>
            <person name="Adriaenssens E.M."/>
            <person name="Foster-Nyarko E."/>
            <person name="Jarju S."/>
            <person name="Secka A."/>
            <person name="Antonio M."/>
            <person name="Oren A."/>
            <person name="Chaudhuri R.R."/>
            <person name="La Ragione R."/>
            <person name="Hildebrand F."/>
            <person name="Pallen M.J."/>
        </authorList>
    </citation>
    <scope>NUCLEOTIDE SEQUENCE</scope>
    <source>
        <strain evidence="4">ChiHecec2B26-7398</strain>
    </source>
</reference>
<dbReference type="PRINTS" id="PR00080">
    <property type="entry name" value="SDRFAMILY"/>
</dbReference>
<dbReference type="Gene3D" id="3.40.50.720">
    <property type="entry name" value="NAD(P)-binding Rossmann-like Domain"/>
    <property type="match status" value="1"/>
</dbReference>
<dbReference type="SUPFAM" id="SSF51735">
    <property type="entry name" value="NAD(P)-binding Rossmann-fold domains"/>
    <property type="match status" value="1"/>
</dbReference>
<dbReference type="PANTHER" id="PTHR42760">
    <property type="entry name" value="SHORT-CHAIN DEHYDROGENASES/REDUCTASES FAMILY MEMBER"/>
    <property type="match status" value="1"/>
</dbReference>
<feature type="domain" description="Ketoreductase" evidence="3">
    <location>
        <begin position="12"/>
        <end position="193"/>
    </location>
</feature>
<dbReference type="AlphaFoldDB" id="A0A9D1Y270"/>
<evidence type="ECO:0000313" key="4">
    <source>
        <dbReference type="EMBL" id="HIX95546.1"/>
    </source>
</evidence>
<dbReference type="Proteomes" id="UP000886751">
    <property type="component" value="Unassembled WGS sequence"/>
</dbReference>
<dbReference type="InterPro" id="IPR002347">
    <property type="entry name" value="SDR_fam"/>
</dbReference>
<protein>
    <submittedName>
        <fullName evidence="4">SDR family oxidoreductase</fullName>
    </submittedName>
</protein>
<dbReference type="InterPro" id="IPR020904">
    <property type="entry name" value="Sc_DH/Rdtase_CS"/>
</dbReference>
<dbReference type="PRINTS" id="PR00081">
    <property type="entry name" value="GDHRDH"/>
</dbReference>
<comment type="caution">
    <text evidence="4">The sequence shown here is derived from an EMBL/GenBank/DDBJ whole genome shotgun (WGS) entry which is preliminary data.</text>
</comment>
<reference evidence="4" key="2">
    <citation type="submission" date="2021-04" db="EMBL/GenBank/DDBJ databases">
        <authorList>
            <person name="Gilroy R."/>
        </authorList>
    </citation>
    <scope>NUCLEOTIDE SEQUENCE</scope>
    <source>
        <strain evidence="4">ChiHecec2B26-7398</strain>
    </source>
</reference>
<name>A0A9D1Y270_9FIRM</name>
<dbReference type="InterPro" id="IPR036291">
    <property type="entry name" value="NAD(P)-bd_dom_sf"/>
</dbReference>
<dbReference type="EMBL" id="DXEI01000130">
    <property type="protein sequence ID" value="HIX95546.1"/>
    <property type="molecule type" value="Genomic_DNA"/>
</dbReference>
<dbReference type="CDD" id="cd05233">
    <property type="entry name" value="SDR_c"/>
    <property type="match status" value="1"/>
</dbReference>
<dbReference type="SMART" id="SM00822">
    <property type="entry name" value="PKS_KR"/>
    <property type="match status" value="1"/>
</dbReference>
<keyword evidence="2" id="KW-0560">Oxidoreductase</keyword>
<dbReference type="GO" id="GO:0008206">
    <property type="term" value="P:bile acid metabolic process"/>
    <property type="evidence" value="ECO:0007669"/>
    <property type="project" value="UniProtKB-ARBA"/>
</dbReference>
<organism evidence="4 5">
    <name type="scientific">Candidatus Gemmiger excrementipullorum</name>
    <dbReference type="NCBI Taxonomy" id="2838610"/>
    <lineage>
        <taxon>Bacteria</taxon>
        <taxon>Bacillati</taxon>
        <taxon>Bacillota</taxon>
        <taxon>Clostridia</taxon>
        <taxon>Eubacteriales</taxon>
        <taxon>Gemmiger</taxon>
    </lineage>
</organism>
<proteinExistence type="inferred from homology"/>
<dbReference type="GO" id="GO:0016616">
    <property type="term" value="F:oxidoreductase activity, acting on the CH-OH group of donors, NAD or NADP as acceptor"/>
    <property type="evidence" value="ECO:0007669"/>
    <property type="project" value="TreeGrafter"/>
</dbReference>
<gene>
    <name evidence="4" type="ORF">H9846_08830</name>
</gene>
<dbReference type="PROSITE" id="PS00061">
    <property type="entry name" value="ADH_SHORT"/>
    <property type="match status" value="1"/>
</dbReference>
<accession>A0A9D1Y270</accession>
<sequence length="258" mass="27260">MKIGDLFAPAGRVALVTGGTSGLGHAIAEAFLQNGVDVAVCSRHPDSAPDLAELAAAEGRRYLAVRCDVTDEADVEALGDAVERALGPATLVVNSAGMNILKHAEEYDAESFNKVLHLNVTGTHLVSKMAARRWMIPAHKGRIVNLSSAKAFLAADRDYAAYCASKGAINMYTQQLACEWARFGITVNAIAPTFVVTPINADRMQDPVFYNSLVHRIPAGRLGKGRDMAAAALFLCSEGAAFVTGVTLKVDGGVTSMQ</sequence>
<comment type="similarity">
    <text evidence="1">Belongs to the short-chain dehydrogenases/reductases (SDR) family.</text>
</comment>
<dbReference type="FunFam" id="3.40.50.720:FF:000084">
    <property type="entry name" value="Short-chain dehydrogenase reductase"/>
    <property type="match status" value="1"/>
</dbReference>
<evidence type="ECO:0000256" key="1">
    <source>
        <dbReference type="ARBA" id="ARBA00006484"/>
    </source>
</evidence>
<dbReference type="Pfam" id="PF13561">
    <property type="entry name" value="adh_short_C2"/>
    <property type="match status" value="1"/>
</dbReference>
<evidence type="ECO:0000313" key="5">
    <source>
        <dbReference type="Proteomes" id="UP000886751"/>
    </source>
</evidence>
<evidence type="ECO:0000256" key="2">
    <source>
        <dbReference type="ARBA" id="ARBA00023002"/>
    </source>
</evidence>
<evidence type="ECO:0000259" key="3">
    <source>
        <dbReference type="SMART" id="SM00822"/>
    </source>
</evidence>
<dbReference type="InterPro" id="IPR057326">
    <property type="entry name" value="KR_dom"/>
</dbReference>